<evidence type="ECO:0000256" key="2">
    <source>
        <dbReference type="ARBA" id="ARBA00004749"/>
    </source>
</evidence>
<dbReference type="GO" id="GO:0016705">
    <property type="term" value="F:oxidoreductase activity, acting on paired donors, with incorporation or reduction of molecular oxygen"/>
    <property type="evidence" value="ECO:0007669"/>
    <property type="project" value="InterPro"/>
</dbReference>
<keyword evidence="7" id="KW-0503">Monooxygenase</keyword>
<keyword evidence="4" id="KW-0285">Flavoprotein</keyword>
<evidence type="ECO:0000256" key="4">
    <source>
        <dbReference type="ARBA" id="ARBA00022630"/>
    </source>
</evidence>
<dbReference type="InterPro" id="IPR051205">
    <property type="entry name" value="UbiH/COQ6_monooxygenase"/>
</dbReference>
<dbReference type="PaxDb" id="283166-BH08540"/>
<dbReference type="NCBIfam" id="NF005691">
    <property type="entry name" value="PRK07494.1"/>
    <property type="match status" value="1"/>
</dbReference>
<evidence type="ECO:0000256" key="6">
    <source>
        <dbReference type="ARBA" id="ARBA00023002"/>
    </source>
</evidence>
<keyword evidence="10" id="KW-1185">Reference proteome</keyword>
<organism evidence="9 10">
    <name type="scientific">Bartonella henselae (strain ATCC 49882 / DSM 28221 / CCUG 30454 / Houston 1)</name>
    <name type="common">Rochalimaea henselae</name>
    <dbReference type="NCBI Taxonomy" id="283166"/>
    <lineage>
        <taxon>Bacteria</taxon>
        <taxon>Pseudomonadati</taxon>
        <taxon>Pseudomonadota</taxon>
        <taxon>Alphaproteobacteria</taxon>
        <taxon>Hyphomicrobiales</taxon>
        <taxon>Bartonellaceae</taxon>
        <taxon>Bartonella</taxon>
    </lineage>
</organism>
<protein>
    <submittedName>
        <fullName evidence="9">2-octaprenyl-6-methoxyphenol hydroxylase</fullName>
    </submittedName>
</protein>
<dbReference type="EMBL" id="BX897699">
    <property type="protein sequence ID" value="CAF27652.1"/>
    <property type="molecule type" value="Genomic_DNA"/>
</dbReference>
<feature type="domain" description="FAD-binding" evidence="8">
    <location>
        <begin position="10"/>
        <end position="337"/>
    </location>
</feature>
<dbReference type="GeneID" id="92985482"/>
<evidence type="ECO:0000256" key="7">
    <source>
        <dbReference type="ARBA" id="ARBA00023033"/>
    </source>
</evidence>
<dbReference type="eggNOG" id="COG0654">
    <property type="taxonomic scope" value="Bacteria"/>
</dbReference>
<dbReference type="InterPro" id="IPR002938">
    <property type="entry name" value="FAD-bd"/>
</dbReference>
<dbReference type="PANTHER" id="PTHR43876">
    <property type="entry name" value="UBIQUINONE BIOSYNTHESIS MONOOXYGENASE COQ6, MITOCHONDRIAL"/>
    <property type="match status" value="1"/>
</dbReference>
<dbReference type="Proteomes" id="UP000000421">
    <property type="component" value="Chromosome"/>
</dbReference>
<sequence>MTFEKNEHKDIAVIGAGPVGMLAALNLAHKGYSVCLIGPPVDTDELRTTALMMPAIHMLQKLNIWNIVKSHAAALSFIRIIDITSRIIRAPTVNFSSAEIGEEAFGYNIPNVELNNALVASVAHTPNIKRFFSSAHFFHHQPNHIHVTLADGGVVQASLIVAADGRDSRTREAADISVKKWNYPQTALVLNFSHDLSHQNTSTEFHTESGPFTQVPLPGHRSSLVWVVNPSRAEELLRLESKVIAKVIEEQMQSMLGKLTLETPIQAWPLSGLISQRFAANRTILVGEAAHVFPPIGAQGLNLGFRDIQTLIDILPNKISDFNSKKIVAHYNKCRKPDILIRSGSVHMFNSALLSNMLPVHIIRSFGLGLLRNCSPLRNLFTREGIYPGYGFKKIMQTFPIKSHKQESSIFFSVLVKDRDSEMISKSSLF</sequence>
<dbReference type="GO" id="GO:0071949">
    <property type="term" value="F:FAD binding"/>
    <property type="evidence" value="ECO:0007669"/>
    <property type="project" value="InterPro"/>
</dbReference>
<dbReference type="PANTHER" id="PTHR43876:SF7">
    <property type="entry name" value="UBIQUINONE BIOSYNTHESIS MONOOXYGENASE COQ6, MITOCHONDRIAL"/>
    <property type="match status" value="1"/>
</dbReference>
<accession>A0A0H3M3E1</accession>
<dbReference type="SUPFAM" id="SSF51905">
    <property type="entry name" value="FAD/NAD(P)-binding domain"/>
    <property type="match status" value="1"/>
</dbReference>
<dbReference type="UniPathway" id="UPA00232"/>
<dbReference type="PRINTS" id="PR00420">
    <property type="entry name" value="RNGMNOXGNASE"/>
</dbReference>
<evidence type="ECO:0000256" key="1">
    <source>
        <dbReference type="ARBA" id="ARBA00001974"/>
    </source>
</evidence>
<dbReference type="RefSeq" id="WP_011180748.1">
    <property type="nucleotide sequence ID" value="NC_005956.1"/>
</dbReference>
<evidence type="ECO:0000259" key="8">
    <source>
        <dbReference type="Pfam" id="PF01494"/>
    </source>
</evidence>
<keyword evidence="6" id="KW-0560">Oxidoreductase</keyword>
<keyword evidence="5" id="KW-0274">FAD</keyword>
<dbReference type="Gene3D" id="3.50.50.60">
    <property type="entry name" value="FAD/NAD(P)-binding domain"/>
    <property type="match status" value="2"/>
</dbReference>
<accession>A0A0K8J080</accession>
<comment type="similarity">
    <text evidence="3">Belongs to the UbiH/COQ6 family.</text>
</comment>
<dbReference type="OrthoDB" id="9796623at2"/>
<dbReference type="KEGG" id="bhe:BH08540"/>
<dbReference type="InterPro" id="IPR010971">
    <property type="entry name" value="UbiH/COQ6"/>
</dbReference>
<proteinExistence type="inferred from homology"/>
<dbReference type="InterPro" id="IPR036188">
    <property type="entry name" value="FAD/NAD-bd_sf"/>
</dbReference>
<dbReference type="EnsemblBacteria" id="CAF27652">
    <property type="protein sequence ID" value="CAF27652"/>
    <property type="gene ID" value="BH08540"/>
</dbReference>
<dbReference type="GO" id="GO:0004497">
    <property type="term" value="F:monooxygenase activity"/>
    <property type="evidence" value="ECO:0007669"/>
    <property type="project" value="UniProtKB-KW"/>
</dbReference>
<evidence type="ECO:0000313" key="9">
    <source>
        <dbReference type="EMBL" id="CAF27652.1"/>
    </source>
</evidence>
<evidence type="ECO:0000256" key="5">
    <source>
        <dbReference type="ARBA" id="ARBA00022827"/>
    </source>
</evidence>
<comment type="pathway">
    <text evidence="2">Cofactor biosynthesis; ubiquinone biosynthesis.</text>
</comment>
<dbReference type="GO" id="GO:0006744">
    <property type="term" value="P:ubiquinone biosynthetic process"/>
    <property type="evidence" value="ECO:0007669"/>
    <property type="project" value="UniProtKB-UniPathway"/>
</dbReference>
<gene>
    <name evidence="9" type="primary">ubiH</name>
    <name evidence="9" type="ordered locus">BH08540</name>
</gene>
<evidence type="ECO:0000313" key="10">
    <source>
        <dbReference type="Proteomes" id="UP000000421"/>
    </source>
</evidence>
<reference evidence="9 10" key="1">
    <citation type="journal article" date="2004" name="Proc. Natl. Acad. Sci. U.S.A.">
        <title>The louse-borne human pathogen Bartonella quintana is a genomic derivative of the zoonotic agent Bartonella henselae.</title>
        <authorList>
            <person name="Alsmark U.C.M."/>
            <person name="Frank A.C."/>
            <person name="Karlberg E.O."/>
            <person name="Legault B.-A."/>
            <person name="Ardell D.H."/>
            <person name="Canbaeck B."/>
            <person name="Eriksson A.-S."/>
            <person name="Naeslund A.K."/>
            <person name="Handley S.A."/>
            <person name="Huvet M."/>
            <person name="La Scola B."/>
            <person name="Holmberg M."/>
            <person name="Andersson S.G.E."/>
        </authorList>
    </citation>
    <scope>NUCLEOTIDE SEQUENCE [LARGE SCALE GENOMIC DNA]</scope>
    <source>
        <strain evidence="10">ATCC 49882 / DSM 28221 / CCUG 30454 / Houston 1</strain>
    </source>
</reference>
<name>A0A0H3M3E1_BARHE</name>
<dbReference type="NCBIfam" id="TIGR01988">
    <property type="entry name" value="Ubi-OHases"/>
    <property type="match status" value="1"/>
</dbReference>
<evidence type="ECO:0000256" key="3">
    <source>
        <dbReference type="ARBA" id="ARBA00005349"/>
    </source>
</evidence>
<dbReference type="AlphaFoldDB" id="A0A0H3M3E1"/>
<comment type="cofactor">
    <cofactor evidence="1">
        <name>FAD</name>
        <dbReference type="ChEBI" id="CHEBI:57692"/>
    </cofactor>
</comment>
<dbReference type="Pfam" id="PF01494">
    <property type="entry name" value="FAD_binding_3"/>
    <property type="match status" value="1"/>
</dbReference>